<keyword evidence="4" id="KW-0539">Nucleus</keyword>
<feature type="region of interest" description="Disordered" evidence="6">
    <location>
        <begin position="179"/>
        <end position="199"/>
    </location>
</feature>
<comment type="caution">
    <text evidence="8">The sequence shown here is derived from an EMBL/GenBank/DDBJ whole genome shotgun (WGS) entry which is preliminary data.</text>
</comment>
<comment type="similarity">
    <text evidence="2">Belongs to the LOB domain-containing protein family.</text>
</comment>
<evidence type="ECO:0000256" key="4">
    <source>
        <dbReference type="ARBA" id="ARBA00023242"/>
    </source>
</evidence>
<keyword evidence="3" id="KW-0217">Developmental protein</keyword>
<reference evidence="8 9" key="1">
    <citation type="journal article" date="2020" name="Nat. Food">
        <title>A phased Vanilla planifolia genome enables genetic improvement of flavour and production.</title>
        <authorList>
            <person name="Hasing T."/>
            <person name="Tang H."/>
            <person name="Brym M."/>
            <person name="Khazi F."/>
            <person name="Huang T."/>
            <person name="Chambers A.H."/>
        </authorList>
    </citation>
    <scope>NUCLEOTIDE SEQUENCE [LARGE SCALE GENOMIC DNA]</scope>
    <source>
        <tissue evidence="8">Leaf</tissue>
    </source>
</reference>
<dbReference type="OrthoDB" id="1893065at2759"/>
<gene>
    <name evidence="8" type="ORF">HPP92_023583</name>
</gene>
<evidence type="ECO:0000256" key="1">
    <source>
        <dbReference type="ARBA" id="ARBA00004123"/>
    </source>
</evidence>
<keyword evidence="5" id="KW-0175">Coiled coil</keyword>
<dbReference type="EMBL" id="JADCNM010000013">
    <property type="protein sequence ID" value="KAG0455795.1"/>
    <property type="molecule type" value="Genomic_DNA"/>
</dbReference>
<evidence type="ECO:0000313" key="9">
    <source>
        <dbReference type="Proteomes" id="UP000639772"/>
    </source>
</evidence>
<dbReference type="PANTHER" id="PTHR31301:SF83">
    <property type="entry name" value="PROTEIN ASYMMETRIC LEAVES 2"/>
    <property type="match status" value="1"/>
</dbReference>
<dbReference type="AlphaFoldDB" id="A0A835PKV7"/>
<dbReference type="Pfam" id="PF03195">
    <property type="entry name" value="LOB"/>
    <property type="match status" value="1"/>
</dbReference>
<evidence type="ECO:0000259" key="7">
    <source>
        <dbReference type="PROSITE" id="PS50891"/>
    </source>
</evidence>
<name>A0A835PKV7_VANPL</name>
<evidence type="ECO:0000256" key="3">
    <source>
        <dbReference type="ARBA" id="ARBA00022473"/>
    </source>
</evidence>
<proteinExistence type="inferred from homology"/>
<evidence type="ECO:0000256" key="5">
    <source>
        <dbReference type="SAM" id="Coils"/>
    </source>
</evidence>
<comment type="subcellular location">
    <subcellularLocation>
        <location evidence="1">Nucleus</location>
    </subcellularLocation>
</comment>
<organism evidence="8 9">
    <name type="scientific">Vanilla planifolia</name>
    <name type="common">Vanilla</name>
    <dbReference type="NCBI Taxonomy" id="51239"/>
    <lineage>
        <taxon>Eukaryota</taxon>
        <taxon>Viridiplantae</taxon>
        <taxon>Streptophyta</taxon>
        <taxon>Embryophyta</taxon>
        <taxon>Tracheophyta</taxon>
        <taxon>Spermatophyta</taxon>
        <taxon>Magnoliopsida</taxon>
        <taxon>Liliopsida</taxon>
        <taxon>Asparagales</taxon>
        <taxon>Orchidaceae</taxon>
        <taxon>Vanilloideae</taxon>
        <taxon>Vanilleae</taxon>
        <taxon>Vanilla</taxon>
    </lineage>
</organism>
<dbReference type="PANTHER" id="PTHR31301">
    <property type="entry name" value="LOB DOMAIN-CONTAINING PROTEIN 4-RELATED"/>
    <property type="match status" value="1"/>
</dbReference>
<evidence type="ECO:0000256" key="6">
    <source>
        <dbReference type="SAM" id="MobiDB-lite"/>
    </source>
</evidence>
<dbReference type="InterPro" id="IPR004883">
    <property type="entry name" value="LOB"/>
</dbReference>
<accession>A0A835PKV7</accession>
<dbReference type="Proteomes" id="UP000639772">
    <property type="component" value="Chromosome 13"/>
</dbReference>
<sequence length="199" mass="22240">MMEIDTCQVLDPLSEQESKDLTAVVEAAVASAEEADKRACSACKKQRKRCDAGCRLARFFPASQAADFDAVHRVFGTKNLLAMLDRVADEEGKRAVRDSLVFEATQRLADPRNGCCGLILGLQNRVVQTEAEMKRLESTIKELTVKNGFLMRFVQTQRQQQQQQQPEKGTNYVNHALHANNATSMDPRGFPNNGNPWIQ</sequence>
<protein>
    <recommendedName>
        <fullName evidence="7">LOB domain-containing protein</fullName>
    </recommendedName>
</protein>
<dbReference type="PROSITE" id="PS50891">
    <property type="entry name" value="LOB"/>
    <property type="match status" value="1"/>
</dbReference>
<feature type="coiled-coil region" evidence="5">
    <location>
        <begin position="119"/>
        <end position="146"/>
    </location>
</feature>
<evidence type="ECO:0000313" key="8">
    <source>
        <dbReference type="EMBL" id="KAG0455795.1"/>
    </source>
</evidence>
<feature type="domain" description="LOB" evidence="7">
    <location>
        <begin position="38"/>
        <end position="140"/>
    </location>
</feature>
<evidence type="ECO:0000256" key="2">
    <source>
        <dbReference type="ARBA" id="ARBA00005474"/>
    </source>
</evidence>
<dbReference type="GO" id="GO:0005634">
    <property type="term" value="C:nucleus"/>
    <property type="evidence" value="ECO:0007669"/>
    <property type="project" value="UniProtKB-SubCell"/>
</dbReference>